<evidence type="ECO:0000313" key="3">
    <source>
        <dbReference type="Proteomes" id="UP000541444"/>
    </source>
</evidence>
<feature type="compositionally biased region" description="Basic and acidic residues" evidence="1">
    <location>
        <begin position="138"/>
        <end position="153"/>
    </location>
</feature>
<reference evidence="2 3" key="1">
    <citation type="journal article" date="2020" name="IScience">
        <title>Genome Sequencing of the Endangered Kingdonia uniflora (Circaeasteraceae, Ranunculales) Reveals Potential Mechanisms of Evolutionary Specialization.</title>
        <authorList>
            <person name="Sun Y."/>
            <person name="Deng T."/>
            <person name="Zhang A."/>
            <person name="Moore M.J."/>
            <person name="Landis J.B."/>
            <person name="Lin N."/>
            <person name="Zhang H."/>
            <person name="Zhang X."/>
            <person name="Huang J."/>
            <person name="Zhang X."/>
            <person name="Sun H."/>
            <person name="Wang H."/>
        </authorList>
    </citation>
    <scope>NUCLEOTIDE SEQUENCE [LARGE SCALE GENOMIC DNA]</scope>
    <source>
        <strain evidence="2">TB1705</strain>
        <tissue evidence="2">Leaf</tissue>
    </source>
</reference>
<dbReference type="AlphaFoldDB" id="A0A7J7MSG1"/>
<keyword evidence="3" id="KW-1185">Reference proteome</keyword>
<organism evidence="2 3">
    <name type="scientific">Kingdonia uniflora</name>
    <dbReference type="NCBI Taxonomy" id="39325"/>
    <lineage>
        <taxon>Eukaryota</taxon>
        <taxon>Viridiplantae</taxon>
        <taxon>Streptophyta</taxon>
        <taxon>Embryophyta</taxon>
        <taxon>Tracheophyta</taxon>
        <taxon>Spermatophyta</taxon>
        <taxon>Magnoliopsida</taxon>
        <taxon>Ranunculales</taxon>
        <taxon>Circaeasteraceae</taxon>
        <taxon>Kingdonia</taxon>
    </lineage>
</organism>
<dbReference type="PANTHER" id="PTHR31286">
    <property type="entry name" value="GLYCINE-RICH CELL WALL STRUCTURAL PROTEIN 1.8-LIKE"/>
    <property type="match status" value="1"/>
</dbReference>
<dbReference type="InterPro" id="IPR040256">
    <property type="entry name" value="At4g02000-like"/>
</dbReference>
<proteinExistence type="predicted"/>
<feature type="region of interest" description="Disordered" evidence="1">
    <location>
        <begin position="120"/>
        <end position="229"/>
    </location>
</feature>
<evidence type="ECO:0008006" key="4">
    <source>
        <dbReference type="Google" id="ProtNLM"/>
    </source>
</evidence>
<accession>A0A7J7MSG1</accession>
<dbReference type="OrthoDB" id="1939300at2759"/>
<protein>
    <recommendedName>
        <fullName evidence="4">DUF4283 domain-containing protein</fullName>
    </recommendedName>
</protein>
<feature type="compositionally biased region" description="Basic and acidic residues" evidence="1">
    <location>
        <begin position="186"/>
        <end position="201"/>
    </location>
</feature>
<dbReference type="EMBL" id="JACGCM010001264">
    <property type="protein sequence ID" value="KAF6157767.1"/>
    <property type="molecule type" value="Genomic_DNA"/>
</dbReference>
<name>A0A7J7MSG1_9MAGN</name>
<comment type="caution">
    <text evidence="2">The sequence shown here is derived from an EMBL/GenBank/DDBJ whole genome shotgun (WGS) entry which is preliminary data.</text>
</comment>
<gene>
    <name evidence="2" type="ORF">GIB67_021899</name>
</gene>
<dbReference type="PANTHER" id="PTHR31286:SF165">
    <property type="entry name" value="DUF4283 DOMAIN-CONTAINING PROTEIN"/>
    <property type="match status" value="1"/>
</dbReference>
<evidence type="ECO:0000313" key="2">
    <source>
        <dbReference type="EMBL" id="KAF6157767.1"/>
    </source>
</evidence>
<evidence type="ECO:0000256" key="1">
    <source>
        <dbReference type="SAM" id="MobiDB-lite"/>
    </source>
</evidence>
<sequence length="288" mass="32562">MEMKTIPIWVMLHELPDQFWNADGISRIVSALEVPLFLDKASEDKRKGRSFVRICIEMSVDCAFPKEISIEMDESYTIEIPVEYYWIPVKCSHCCVFGHNLASCPAKVYIEDMKNLHNGGNMKWVPKKAEGDNNVENKGYKESLRKTVEKGKSTSEGPVDQDGSVTPKKTCKPRRPDTPYYQDVGESSKFDPLTSDKRDEVGTNEEAPGDPSDQVGKTKGVGEERSNLSKKALKWERRKGFKEDQEAKKIVDALPPSKHKYNLGEEDCCTMKKDALACLSRTIPIEFS</sequence>
<dbReference type="Proteomes" id="UP000541444">
    <property type="component" value="Unassembled WGS sequence"/>
</dbReference>